<dbReference type="GO" id="GO:0006508">
    <property type="term" value="P:proteolysis"/>
    <property type="evidence" value="ECO:0007669"/>
    <property type="project" value="UniProtKB-KW"/>
</dbReference>
<evidence type="ECO:0000256" key="1">
    <source>
        <dbReference type="ARBA" id="ARBA00022670"/>
    </source>
</evidence>
<dbReference type="Gene3D" id="3.30.2010.10">
    <property type="entry name" value="Metalloproteases ('zincins'), catalytic domain"/>
    <property type="match status" value="1"/>
</dbReference>
<name>A0A6P1DAE1_9NOCA</name>
<feature type="transmembrane region" description="Helical" evidence="7">
    <location>
        <begin position="35"/>
        <end position="60"/>
    </location>
</feature>
<dbReference type="Proteomes" id="UP000470876">
    <property type="component" value="Unassembled WGS sequence"/>
</dbReference>
<keyword evidence="7" id="KW-0812">Transmembrane</keyword>
<dbReference type="CDD" id="cd07326">
    <property type="entry name" value="M56_BlaR1_MecR1_like"/>
    <property type="match status" value="1"/>
</dbReference>
<evidence type="ECO:0000256" key="6">
    <source>
        <dbReference type="RuleBase" id="RU003983"/>
    </source>
</evidence>
<keyword evidence="7" id="KW-1133">Transmembrane helix</keyword>
<feature type="transmembrane region" description="Helical" evidence="7">
    <location>
        <begin position="6"/>
        <end position="23"/>
    </location>
</feature>
<evidence type="ECO:0000313" key="10">
    <source>
        <dbReference type="EMBL" id="NEW58492.1"/>
    </source>
</evidence>
<comment type="similarity">
    <text evidence="6">Belongs to the peptidase M48 family.</text>
</comment>
<dbReference type="Proteomes" id="UP000468928">
    <property type="component" value="Unassembled WGS sequence"/>
</dbReference>
<comment type="cofactor">
    <cofactor evidence="6">
        <name>Zn(2+)</name>
        <dbReference type="ChEBI" id="CHEBI:29105"/>
    </cofactor>
    <text evidence="6">Binds 1 zinc ion per subunit.</text>
</comment>
<dbReference type="RefSeq" id="WP_163829601.1">
    <property type="nucleotide sequence ID" value="NZ_JAAGUX010000055.1"/>
</dbReference>
<dbReference type="InterPro" id="IPR001915">
    <property type="entry name" value="Peptidase_M48"/>
</dbReference>
<gene>
    <name evidence="9" type="ORF">GV789_17350</name>
    <name evidence="10" type="ORF">GV794_23005</name>
</gene>
<reference evidence="11 12" key="1">
    <citation type="submission" date="2020-01" db="EMBL/GenBank/DDBJ databases">
        <title>Genetics and antimicrobial susceptibilities of Nocardia species isolated from the soil; a comparison with species isolated from humans.</title>
        <authorList>
            <person name="Carrasco G."/>
            <person name="Monzon S."/>
            <person name="Sansegundo M."/>
            <person name="Garcia E."/>
            <person name="Garrido N."/>
            <person name="Medina M.J."/>
            <person name="Villalon P."/>
            <person name="Ramirez-Arocha A.C."/>
            <person name="Jimenez P."/>
            <person name="Cuesta I."/>
            <person name="Valdezate S."/>
        </authorList>
    </citation>
    <scope>NUCLEOTIDE SEQUENCE [LARGE SCALE GENOMIC DNA]</scope>
    <source>
        <strain evidence="9 11">CNM20110639</strain>
        <strain evidence="10 12">CNM20110649</strain>
    </source>
</reference>
<keyword evidence="7" id="KW-0472">Membrane</keyword>
<keyword evidence="1 6" id="KW-0645">Protease</keyword>
<accession>A0A6P1DAE1</accession>
<keyword evidence="3 6" id="KW-0378">Hydrolase</keyword>
<proteinExistence type="inferred from homology"/>
<dbReference type="PANTHER" id="PTHR34978:SF3">
    <property type="entry name" value="SLR0241 PROTEIN"/>
    <property type="match status" value="1"/>
</dbReference>
<dbReference type="GO" id="GO:0004222">
    <property type="term" value="F:metalloendopeptidase activity"/>
    <property type="evidence" value="ECO:0007669"/>
    <property type="project" value="InterPro"/>
</dbReference>
<evidence type="ECO:0000313" key="12">
    <source>
        <dbReference type="Proteomes" id="UP000470876"/>
    </source>
</evidence>
<feature type="transmembrane region" description="Helical" evidence="7">
    <location>
        <begin position="94"/>
        <end position="116"/>
    </location>
</feature>
<dbReference type="EMBL" id="JAAGUX010000055">
    <property type="protein sequence ID" value="NEW58492.1"/>
    <property type="molecule type" value="Genomic_DNA"/>
</dbReference>
<dbReference type="InterPro" id="IPR052173">
    <property type="entry name" value="Beta-lactam_resp_regulator"/>
</dbReference>
<dbReference type="EMBL" id="JAAGUZ010000044">
    <property type="protein sequence ID" value="NEW46204.1"/>
    <property type="molecule type" value="Genomic_DNA"/>
</dbReference>
<keyword evidence="5 6" id="KW-0482">Metalloprotease</keyword>
<comment type="caution">
    <text evidence="9">The sequence shown here is derived from an EMBL/GenBank/DDBJ whole genome shotgun (WGS) entry which is preliminary data.</text>
</comment>
<evidence type="ECO:0000256" key="7">
    <source>
        <dbReference type="SAM" id="Phobius"/>
    </source>
</evidence>
<evidence type="ECO:0000256" key="2">
    <source>
        <dbReference type="ARBA" id="ARBA00022723"/>
    </source>
</evidence>
<keyword evidence="4 6" id="KW-0862">Zinc</keyword>
<feature type="domain" description="Peptidase M48" evidence="8">
    <location>
        <begin position="136"/>
        <end position="208"/>
    </location>
</feature>
<evidence type="ECO:0000256" key="5">
    <source>
        <dbReference type="ARBA" id="ARBA00023049"/>
    </source>
</evidence>
<evidence type="ECO:0000259" key="8">
    <source>
        <dbReference type="Pfam" id="PF01435"/>
    </source>
</evidence>
<organism evidence="9 11">
    <name type="scientific">Nocardia cyriacigeorgica</name>
    <dbReference type="NCBI Taxonomy" id="135487"/>
    <lineage>
        <taxon>Bacteria</taxon>
        <taxon>Bacillati</taxon>
        <taxon>Actinomycetota</taxon>
        <taxon>Actinomycetes</taxon>
        <taxon>Mycobacteriales</taxon>
        <taxon>Nocardiaceae</taxon>
        <taxon>Nocardia</taxon>
    </lineage>
</organism>
<keyword evidence="12" id="KW-1185">Reference proteome</keyword>
<evidence type="ECO:0000256" key="4">
    <source>
        <dbReference type="ARBA" id="ARBA00022833"/>
    </source>
</evidence>
<protein>
    <submittedName>
        <fullName evidence="9">M56 family metallopeptidase</fullName>
    </submittedName>
</protein>
<evidence type="ECO:0000313" key="9">
    <source>
        <dbReference type="EMBL" id="NEW46204.1"/>
    </source>
</evidence>
<keyword evidence="2" id="KW-0479">Metal-binding</keyword>
<evidence type="ECO:0000256" key="3">
    <source>
        <dbReference type="ARBA" id="ARBA00022801"/>
    </source>
</evidence>
<dbReference type="AlphaFoldDB" id="A0A6P1DAE1"/>
<dbReference type="GO" id="GO:0046872">
    <property type="term" value="F:metal ion binding"/>
    <property type="evidence" value="ECO:0007669"/>
    <property type="project" value="UniProtKB-KW"/>
</dbReference>
<sequence length="316" mass="32504">MNLASSLLLLYGSVVAVLGPPVLRRLTRAGTAPRLGVLAWVVTVISALVAWTASAALFVIEFATVWRHCDEALRACYAVFGTPVHPYDHTVGKVVTFGLAVVIAAGIGTFTWRTVCALKAMRQRTRAHAKAVRMVGRRVPGLGAVVLDAPQPQAYAVPGKPDTIVVTSGALEALSGDQLAAVLAHERAHLSGRHGALTAALSGIATTAPRLGVFRHGAAEVGKLLEMCADDTAARAHGREPLLGGLLAIVDAGARTPAGALGAAGTAVLARAERLVAPVGALRLATTRTALLGVIVTTLGGFLLATACVLFCVSIF</sequence>
<evidence type="ECO:0000313" key="11">
    <source>
        <dbReference type="Proteomes" id="UP000468928"/>
    </source>
</evidence>
<dbReference type="PANTHER" id="PTHR34978">
    <property type="entry name" value="POSSIBLE SENSOR-TRANSDUCER PROTEIN BLAR"/>
    <property type="match status" value="1"/>
</dbReference>
<dbReference type="Pfam" id="PF01435">
    <property type="entry name" value="Peptidase_M48"/>
    <property type="match status" value="1"/>
</dbReference>
<feature type="transmembrane region" description="Helical" evidence="7">
    <location>
        <begin position="290"/>
        <end position="315"/>
    </location>
</feature>